<gene>
    <name evidence="1" type="ORF">PVBG_06024</name>
</gene>
<dbReference type="AlphaFoldDB" id="A0A0J9VAQ4"/>
<organism evidence="1 2">
    <name type="scientific">Plasmodium vivax (strain Brazil I)</name>
    <dbReference type="NCBI Taxonomy" id="1033975"/>
    <lineage>
        <taxon>Eukaryota</taxon>
        <taxon>Sar</taxon>
        <taxon>Alveolata</taxon>
        <taxon>Apicomplexa</taxon>
        <taxon>Aconoidasida</taxon>
        <taxon>Haemosporida</taxon>
        <taxon>Plasmodiidae</taxon>
        <taxon>Plasmodium</taxon>
        <taxon>Plasmodium (Plasmodium)</taxon>
    </lineage>
</organism>
<dbReference type="Proteomes" id="UP000053327">
    <property type="component" value="Unassembled WGS sequence"/>
</dbReference>
<evidence type="ECO:0000313" key="1">
    <source>
        <dbReference type="EMBL" id="KMZ83188.1"/>
    </source>
</evidence>
<sequence length="336" mass="39270">MWPFIQRFVFPYSSELYSQFFYNYLDNLKDSEAYYSKCETLSSIYKDDRVKVICAKLLKYLETNTINKGDEYDVCKLLNFWVYRWLFDILGTNDEKYIPLVYGQLQLIWSFFIKDKPENKTCVPISELVLHDDWRDRKELYDYCVDYSPFNKTIFGYNHRCKEFYKYVESKIPLYKHFKEICPQNDTKRCPEFYAKCLQYDPENVLHTLECHTEIINERKTAVPSVPQIEKGLSVIESESEERDGAMMPGDAPKLSGKPQTVENVGNILLGVVATTMTSGALYRFTPLGGMIRNGLGWNTNNMSNINGGDIRLYDYASESFNTYPGEEHYIGYQPA</sequence>
<proteinExistence type="predicted"/>
<dbReference type="Pfam" id="PF05795">
    <property type="entry name" value="Plasmodium_Vir"/>
    <property type="match status" value="2"/>
</dbReference>
<protein>
    <recommendedName>
        <fullName evidence="3">Variable surface protein Vir4</fullName>
    </recommendedName>
</protein>
<name>A0A0J9VAQ4_PLAV1</name>
<accession>A0A0J9VAQ4</accession>
<reference evidence="1 2" key="1">
    <citation type="submission" date="2011-08" db="EMBL/GenBank/DDBJ databases">
        <title>The Genome Sequence of Plasmodium vivax Brazil I.</title>
        <authorList>
            <consortium name="The Broad Institute Genome Sequencing Platform"/>
            <consortium name="The Broad Institute Genome Sequencing Center for Infectious Disease"/>
            <person name="Neafsey D."/>
            <person name="Carlton J."/>
            <person name="Barnwell J."/>
            <person name="Collins W."/>
            <person name="Escalante A."/>
            <person name="Mullikin J."/>
            <person name="Saul A."/>
            <person name="Guigo R."/>
            <person name="Camara F."/>
            <person name="Young S.K."/>
            <person name="Zeng Q."/>
            <person name="Gargeya S."/>
            <person name="Fitzgerald M."/>
            <person name="Haas B."/>
            <person name="Abouelleil A."/>
            <person name="Alvarado L."/>
            <person name="Arachchi H.M."/>
            <person name="Berlin A."/>
            <person name="Brown A."/>
            <person name="Chapman S.B."/>
            <person name="Chen Z."/>
            <person name="Dunbar C."/>
            <person name="Freedman E."/>
            <person name="Gearin G."/>
            <person name="Gellesch M."/>
            <person name="Goldberg J."/>
            <person name="Griggs A."/>
            <person name="Gujja S."/>
            <person name="Heiman D."/>
            <person name="Howarth C."/>
            <person name="Larson L."/>
            <person name="Lui A."/>
            <person name="MacDonald P.J.P."/>
            <person name="Montmayeur A."/>
            <person name="Murphy C."/>
            <person name="Neiman D."/>
            <person name="Pearson M."/>
            <person name="Priest M."/>
            <person name="Roberts A."/>
            <person name="Saif S."/>
            <person name="Shea T."/>
            <person name="Shenoy N."/>
            <person name="Sisk P."/>
            <person name="Stolte C."/>
            <person name="Sykes S."/>
            <person name="Wortman J."/>
            <person name="Nusbaum C."/>
            <person name="Birren B."/>
        </authorList>
    </citation>
    <scope>NUCLEOTIDE SEQUENCE [LARGE SCALE GENOMIC DNA]</scope>
    <source>
        <strain evidence="1 2">Brazil I</strain>
    </source>
</reference>
<dbReference type="EMBL" id="KQ234961">
    <property type="protein sequence ID" value="KMZ83188.1"/>
    <property type="molecule type" value="Genomic_DNA"/>
</dbReference>
<evidence type="ECO:0000313" key="2">
    <source>
        <dbReference type="Proteomes" id="UP000053327"/>
    </source>
</evidence>
<evidence type="ECO:0008006" key="3">
    <source>
        <dbReference type="Google" id="ProtNLM"/>
    </source>
</evidence>
<dbReference type="InterPro" id="IPR008780">
    <property type="entry name" value="Plasmodium_Vir"/>
</dbReference>